<evidence type="ECO:0000313" key="1">
    <source>
        <dbReference type="EMBL" id="RXK12669.1"/>
    </source>
</evidence>
<accession>A0A4Q1AVM8</accession>
<proteinExistence type="predicted"/>
<comment type="caution">
    <text evidence="1">The sequence shown here is derived from an EMBL/GenBank/DDBJ whole genome shotgun (WGS) entry which is preliminary data.</text>
</comment>
<name>A0A4Q1AVM8_9BACT</name>
<gene>
    <name evidence="1" type="ORF">CP965_08820</name>
</gene>
<evidence type="ECO:0000313" key="2">
    <source>
        <dbReference type="Proteomes" id="UP000289718"/>
    </source>
</evidence>
<dbReference type="Proteomes" id="UP000289718">
    <property type="component" value="Unassembled WGS sequence"/>
</dbReference>
<organism evidence="1 2">
    <name type="scientific">Halarcobacter mediterraneus</name>
    <dbReference type="NCBI Taxonomy" id="2023153"/>
    <lineage>
        <taxon>Bacteria</taxon>
        <taxon>Pseudomonadati</taxon>
        <taxon>Campylobacterota</taxon>
        <taxon>Epsilonproteobacteria</taxon>
        <taxon>Campylobacterales</taxon>
        <taxon>Arcobacteraceae</taxon>
        <taxon>Halarcobacter</taxon>
    </lineage>
</organism>
<dbReference type="OrthoDB" id="5365791at2"/>
<dbReference type="EMBL" id="NXIE01000003">
    <property type="protein sequence ID" value="RXK12669.1"/>
    <property type="molecule type" value="Genomic_DNA"/>
</dbReference>
<reference evidence="1 2" key="1">
    <citation type="submission" date="2017-09" db="EMBL/GenBank/DDBJ databases">
        <title>Genomics of the genus Arcobacter.</title>
        <authorList>
            <person name="Perez-Cataluna A."/>
            <person name="Figueras M.J."/>
            <person name="Salas-Masso N."/>
        </authorList>
    </citation>
    <scope>NUCLEOTIDE SEQUENCE [LARGE SCALE GENOMIC DNA]</scope>
    <source>
        <strain evidence="1 2">F156-34</strain>
    </source>
</reference>
<keyword evidence="2" id="KW-1185">Reference proteome</keyword>
<protein>
    <submittedName>
        <fullName evidence="1">Uncharacterized protein</fullName>
    </submittedName>
</protein>
<sequence>MANYYDIFIGNYELENPIMKTIYDIASCIKLRRDYMGAINLILENNLTLEDVVSRTARLTLKDVVTLADILISRK</sequence>
<dbReference type="AlphaFoldDB" id="A0A4Q1AVM8"/>
<dbReference type="RefSeq" id="WP_129061726.1">
    <property type="nucleotide sequence ID" value="NZ_NXIE01000003.1"/>
</dbReference>